<dbReference type="InterPro" id="IPR027417">
    <property type="entry name" value="P-loop_NTPase"/>
</dbReference>
<name>A0A8J2I033_9PLEO</name>
<gene>
    <name evidence="2" type="ORF">ALTATR162_LOCUS3009</name>
</gene>
<dbReference type="PANTHER" id="PTHR36681">
    <property type="entry name" value="NUCLEAR GTPASE, GERMINAL CENTER-ASSOCIATED, TANDEM DUPLICATE 3"/>
    <property type="match status" value="1"/>
</dbReference>
<dbReference type="RefSeq" id="XP_043166550.1">
    <property type="nucleotide sequence ID" value="XM_043310615.1"/>
</dbReference>
<protein>
    <submittedName>
        <fullName evidence="2">Uncharacterized protein</fullName>
    </submittedName>
</protein>
<accession>A0A8J2I033</accession>
<organism evidence="2 3">
    <name type="scientific">Alternaria atra</name>
    <dbReference type="NCBI Taxonomy" id="119953"/>
    <lineage>
        <taxon>Eukaryota</taxon>
        <taxon>Fungi</taxon>
        <taxon>Dikarya</taxon>
        <taxon>Ascomycota</taxon>
        <taxon>Pezizomycotina</taxon>
        <taxon>Dothideomycetes</taxon>
        <taxon>Pleosporomycetidae</taxon>
        <taxon>Pleosporales</taxon>
        <taxon>Pleosporineae</taxon>
        <taxon>Pleosporaceae</taxon>
        <taxon>Alternaria</taxon>
        <taxon>Alternaria sect. Ulocladioides</taxon>
    </lineage>
</organism>
<dbReference type="SUPFAM" id="SSF52540">
    <property type="entry name" value="P-loop containing nucleoside triphosphate hydrolases"/>
    <property type="match status" value="1"/>
</dbReference>
<dbReference type="OrthoDB" id="3598281at2759"/>
<evidence type="ECO:0000313" key="3">
    <source>
        <dbReference type="Proteomes" id="UP000676310"/>
    </source>
</evidence>
<reference evidence="2" key="1">
    <citation type="submission" date="2021-05" db="EMBL/GenBank/DDBJ databases">
        <authorList>
            <person name="Stam R."/>
        </authorList>
    </citation>
    <scope>NUCLEOTIDE SEQUENCE</scope>
    <source>
        <strain evidence="2">CS162</strain>
    </source>
</reference>
<feature type="region of interest" description="Disordered" evidence="1">
    <location>
        <begin position="1"/>
        <end position="25"/>
    </location>
</feature>
<sequence length="890" mass="101432">MMGRARTTPPGRSDTPSHKRDFTDMQNTAIDEELAKDRWYALKPEEITIMVGDMCDKLTIPMEKYASIDQHFQDFIHRAKAAKKLPDIKPFSVAVLESRALERALLSTLLEYKPGASDHTTLSDLLVEFFTTKEIKHCIKEQIDRWVEFYPGVNKNRQPLNGEDENDPDEDNATQATDKKTSKAMSRGAITAKEFFQIIFDVQRNKEASNKLERILHHTNIKEGDFLDGCCQQVDNRFAQLAVEMQEVDLETRNAYFKNISDRKLGKETSKIKELWPFVKVVTISTGHILFRHGLRLFDLPGYGDMSQLREGVINSFRWKADFEMVVAPCSRLQTSVLHDQYIDRSIHLKGANKTILVMNKSDELINEDNMGTQIRQIHVHPFPALNARMEDIDKLDEEGNADPAVISDLLDELLREATIAYIKHETANVQRQMQPKGIKVFSVSALAHTSSRSHIQKDGPILDDKTADIYALRHFLAKLSAATNYQNFYDHVYESLPSFRSQAARALEKHIEDKGYAKMRRDLKAQIQPLRSELKNLIGSPLQSLVGKPWSSDEEQSIIHGIQQLVQDSWCHPLIYHSGFAKMLAENGKPVSGKYLGYNMNYELLCTMKAFIDKWYNNLDAMIAGFAQSLFRIVLKLLEETRSAINRSSAHAALKRRATEELTLVQRRIEAAYGTLLASLRVSLGETHLRFTTEIDIYCPIATAMKECYLRALDRTVVGSGSGVYNRQRNELRNSIINPGTYRYGPPGEALRPLLKKIEEKIQTQQREAWKTGCESFVASVVEQVEGFSNAAEQLLMNSSYVTEEHKQARGELRKLLSDFDISLEDVQGRFVDSEEEHTEKKIKREEMEDEVTVGTLPIPDLPTASVPILRNEGWTQFREVFGGIWPGR</sequence>
<evidence type="ECO:0000256" key="1">
    <source>
        <dbReference type="SAM" id="MobiDB-lite"/>
    </source>
</evidence>
<comment type="caution">
    <text evidence="2">The sequence shown here is derived from an EMBL/GenBank/DDBJ whole genome shotgun (WGS) entry which is preliminary data.</text>
</comment>
<dbReference type="GeneID" id="67014518"/>
<feature type="compositionally biased region" description="Acidic residues" evidence="1">
    <location>
        <begin position="162"/>
        <end position="172"/>
    </location>
</feature>
<dbReference type="Proteomes" id="UP000676310">
    <property type="component" value="Unassembled WGS sequence"/>
</dbReference>
<proteinExistence type="predicted"/>
<keyword evidence="3" id="KW-1185">Reference proteome</keyword>
<dbReference type="PANTHER" id="PTHR36681:SF3">
    <property type="entry name" value="NUCLEAR GTPASE, GERMINAL CENTER-ASSOCIATED, TANDEM DUPLICATE 3"/>
    <property type="match status" value="1"/>
</dbReference>
<feature type="region of interest" description="Disordered" evidence="1">
    <location>
        <begin position="157"/>
        <end position="185"/>
    </location>
</feature>
<dbReference type="EMBL" id="CAJRGZ010000016">
    <property type="protein sequence ID" value="CAG5153038.1"/>
    <property type="molecule type" value="Genomic_DNA"/>
</dbReference>
<evidence type="ECO:0000313" key="2">
    <source>
        <dbReference type="EMBL" id="CAG5153038.1"/>
    </source>
</evidence>
<dbReference type="AlphaFoldDB" id="A0A8J2I033"/>